<dbReference type="OrthoDB" id="9810250at2"/>
<evidence type="ECO:0000313" key="2">
    <source>
        <dbReference type="EMBL" id="RAI89723.1"/>
    </source>
</evidence>
<dbReference type="Proteomes" id="UP000247078">
    <property type="component" value="Unassembled WGS sequence"/>
</dbReference>
<dbReference type="EMBL" id="QGTZ01000007">
    <property type="protein sequence ID" value="PWW38960.1"/>
    <property type="molecule type" value="Genomic_DNA"/>
</dbReference>
<protein>
    <submittedName>
        <fullName evidence="1">Uncharacterized protein</fullName>
    </submittedName>
</protein>
<dbReference type="RefSeq" id="WP_146217228.1">
    <property type="nucleotide sequence ID" value="NZ_QGTZ01000007.1"/>
</dbReference>
<keyword evidence="4" id="KW-1185">Reference proteome</keyword>
<proteinExistence type="predicted"/>
<gene>
    <name evidence="2" type="ORF">DET54_1136</name>
    <name evidence="1" type="ORF">DET56_107362</name>
</gene>
<dbReference type="EMBL" id="QLLI01000013">
    <property type="protein sequence ID" value="RAI89723.1"/>
    <property type="molecule type" value="Genomic_DNA"/>
</dbReference>
<organism evidence="1 3">
    <name type="scientific">Paenibacillus pabuli</name>
    <dbReference type="NCBI Taxonomy" id="1472"/>
    <lineage>
        <taxon>Bacteria</taxon>
        <taxon>Bacillati</taxon>
        <taxon>Bacillota</taxon>
        <taxon>Bacilli</taxon>
        <taxon>Bacillales</taxon>
        <taxon>Paenibacillaceae</taxon>
        <taxon>Paenibacillus</taxon>
    </lineage>
</organism>
<accession>A0A855XVI4</accession>
<comment type="caution">
    <text evidence="1">The sequence shown here is derived from an EMBL/GenBank/DDBJ whole genome shotgun (WGS) entry which is preliminary data.</text>
</comment>
<dbReference type="Proteomes" id="UP000248827">
    <property type="component" value="Unassembled WGS sequence"/>
</dbReference>
<evidence type="ECO:0000313" key="4">
    <source>
        <dbReference type="Proteomes" id="UP000248827"/>
    </source>
</evidence>
<sequence>MLRQYYDDYTYLLDGISSDYVEYVMAENVGSSIGVLVQWIKNNKREFPEDMAEIVMHQLLSNYNRFFEVRNKGVFPDSVNSEWKLYYNDLFRDIEIIG</sequence>
<dbReference type="AlphaFoldDB" id="A0A855XVI4"/>
<name>A0A855XVI4_9BACL</name>
<evidence type="ECO:0000313" key="3">
    <source>
        <dbReference type="Proteomes" id="UP000247078"/>
    </source>
</evidence>
<evidence type="ECO:0000313" key="1">
    <source>
        <dbReference type="EMBL" id="PWW38960.1"/>
    </source>
</evidence>
<reference evidence="1 3" key="1">
    <citation type="submission" date="2018-05" db="EMBL/GenBank/DDBJ databases">
        <title>Freshwater and sediment microbial communities from various areas in North America, analyzing microbe dynamics in response to fracking.</title>
        <authorList>
            <person name="Lamendella R."/>
        </authorList>
    </citation>
    <scope>NUCLEOTIDE SEQUENCE [LARGE SCALE GENOMIC DNA]</scope>
    <source>
        <strain evidence="1 3">DB-3</strain>
        <strain evidence="2 4">NG-13</strain>
    </source>
</reference>